<evidence type="ECO:0000313" key="2">
    <source>
        <dbReference type="Proteomes" id="UP000324832"/>
    </source>
</evidence>
<protein>
    <submittedName>
        <fullName evidence="1">Uncharacterized protein</fullName>
    </submittedName>
</protein>
<organism evidence="1 2">
    <name type="scientific">Leptidea sinapis</name>
    <dbReference type="NCBI Taxonomy" id="189913"/>
    <lineage>
        <taxon>Eukaryota</taxon>
        <taxon>Metazoa</taxon>
        <taxon>Ecdysozoa</taxon>
        <taxon>Arthropoda</taxon>
        <taxon>Hexapoda</taxon>
        <taxon>Insecta</taxon>
        <taxon>Pterygota</taxon>
        <taxon>Neoptera</taxon>
        <taxon>Endopterygota</taxon>
        <taxon>Lepidoptera</taxon>
        <taxon>Glossata</taxon>
        <taxon>Ditrysia</taxon>
        <taxon>Papilionoidea</taxon>
        <taxon>Pieridae</taxon>
        <taxon>Dismorphiinae</taxon>
        <taxon>Leptidea</taxon>
    </lineage>
</organism>
<accession>A0A5E4QS54</accession>
<evidence type="ECO:0000313" key="1">
    <source>
        <dbReference type="EMBL" id="VVD00515.1"/>
    </source>
</evidence>
<dbReference type="EMBL" id="FZQP02004778">
    <property type="protein sequence ID" value="VVD00515.1"/>
    <property type="molecule type" value="Genomic_DNA"/>
</dbReference>
<sequence length="94" mass="10449">MTIWDEIKIPPFCKLFCIFVVAVLPQIYRCTNPIFLMHPRNALRTPGFTKPGSSSHLPSAGGRAPILPSTRVTDGVTHIGLKKHCYELSAVQFL</sequence>
<reference evidence="1 2" key="1">
    <citation type="submission" date="2017-07" db="EMBL/GenBank/DDBJ databases">
        <authorList>
            <person name="Talla V."/>
            <person name="Backstrom N."/>
        </authorList>
    </citation>
    <scope>NUCLEOTIDE SEQUENCE [LARGE SCALE GENOMIC DNA]</scope>
</reference>
<name>A0A5E4QS54_9NEOP</name>
<dbReference type="Proteomes" id="UP000324832">
    <property type="component" value="Unassembled WGS sequence"/>
</dbReference>
<keyword evidence="2" id="KW-1185">Reference proteome</keyword>
<gene>
    <name evidence="1" type="ORF">LSINAPIS_LOCUS11134</name>
</gene>
<dbReference type="AlphaFoldDB" id="A0A5E4QS54"/>
<proteinExistence type="predicted"/>